<feature type="region of interest" description="Disordered" evidence="1">
    <location>
        <begin position="283"/>
        <end position="306"/>
    </location>
</feature>
<evidence type="ECO:0000313" key="5">
    <source>
        <dbReference type="EMBL" id="MFC0340550.1"/>
    </source>
</evidence>
<dbReference type="InterPro" id="IPR059020">
    <property type="entry name" value="CapW_CTD"/>
</dbReference>
<evidence type="ECO:0000256" key="1">
    <source>
        <dbReference type="SAM" id="MobiDB-lite"/>
    </source>
</evidence>
<dbReference type="PROSITE" id="PS52050">
    <property type="entry name" value="WYL"/>
    <property type="match status" value="1"/>
</dbReference>
<dbReference type="Pfam" id="PF26107">
    <property type="entry name" value="BrxR_CTD"/>
    <property type="match status" value="1"/>
</dbReference>
<dbReference type="PIRSF" id="PIRSF015558">
    <property type="entry name" value="Txn_reg_DeoR_prd"/>
    <property type="match status" value="1"/>
</dbReference>
<sequence>MEEQDRRRWSQRQRFEFIEWKLIWEGLLNRSDLEETFGISTPQASLDLRMYREVAGENIVYDSSEKAYVPSPKVAPKFLRVSADRLLLQLRAWLTEALQREDLWFKTIPPVDMAPDITRNVNPNCLRELLGAIRARKGLQIHYQSLTNTRWRTIAPHALAFDGSRWHVRAWACDREEFRDFVISRIDEIGETCEVGYDPQDDVEWSTRATLKLRSHPRLGEAQKRAIDRDYAMTSGYREIEVRLSMVYYFIRRMNLDLVDLPPERVQLWVENLSEIEEAVQAAKDESKARVAERRHRSVLTQSRSK</sequence>
<gene>
    <name evidence="5" type="ORF">ACFFII_07200</name>
</gene>
<dbReference type="EMBL" id="JBHLWE010000019">
    <property type="protein sequence ID" value="MFC0340550.1"/>
    <property type="molecule type" value="Genomic_DNA"/>
</dbReference>
<name>A0ABV6I2V2_9RHOB</name>
<dbReference type="InterPro" id="IPR059019">
    <property type="entry name" value="WHD_CapW"/>
</dbReference>
<dbReference type="InterPro" id="IPR016634">
    <property type="entry name" value="CapW-like"/>
</dbReference>
<keyword evidence="6" id="KW-1185">Reference proteome</keyword>
<feature type="domain" description="WYL" evidence="2">
    <location>
        <begin position="126"/>
        <end position="189"/>
    </location>
</feature>
<evidence type="ECO:0000259" key="3">
    <source>
        <dbReference type="Pfam" id="PF26107"/>
    </source>
</evidence>
<dbReference type="Pfam" id="PF13280">
    <property type="entry name" value="WYL"/>
    <property type="match status" value="1"/>
</dbReference>
<accession>A0ABV6I2V2</accession>
<feature type="domain" description="DNA-binding transcriptional repressor CapW C-terminal dimerisation" evidence="3">
    <location>
        <begin position="209"/>
        <end position="276"/>
    </location>
</feature>
<evidence type="ECO:0000259" key="2">
    <source>
        <dbReference type="Pfam" id="PF13280"/>
    </source>
</evidence>
<feature type="compositionally biased region" description="Basic and acidic residues" evidence="1">
    <location>
        <begin position="283"/>
        <end position="292"/>
    </location>
</feature>
<proteinExistence type="predicted"/>
<protein>
    <submittedName>
        <fullName evidence="5">Helix-turn-helix transcriptional regulator</fullName>
    </submittedName>
</protein>
<evidence type="ECO:0000259" key="4">
    <source>
        <dbReference type="Pfam" id="PF26109"/>
    </source>
</evidence>
<reference evidence="5 6" key="1">
    <citation type="submission" date="2024-09" db="EMBL/GenBank/DDBJ databases">
        <authorList>
            <person name="Sun Q."/>
            <person name="Mori K."/>
        </authorList>
    </citation>
    <scope>NUCLEOTIDE SEQUENCE [LARGE SCALE GENOMIC DNA]</scope>
    <source>
        <strain evidence="5 6">KCTC 22789</strain>
    </source>
</reference>
<dbReference type="PANTHER" id="PTHR34580:SF3">
    <property type="entry name" value="PROTEIN PAFB"/>
    <property type="match status" value="1"/>
</dbReference>
<dbReference type="InterPro" id="IPR026881">
    <property type="entry name" value="WYL_dom"/>
</dbReference>
<dbReference type="PANTHER" id="PTHR34580">
    <property type="match status" value="1"/>
</dbReference>
<dbReference type="Pfam" id="PF26109">
    <property type="entry name" value="WHD_BrxR"/>
    <property type="match status" value="1"/>
</dbReference>
<feature type="domain" description="DNA-binding transcriptional repressor CapW winged helix-turn-helix" evidence="4">
    <location>
        <begin position="11"/>
        <end position="91"/>
    </location>
</feature>
<evidence type="ECO:0000313" key="6">
    <source>
        <dbReference type="Proteomes" id="UP001589799"/>
    </source>
</evidence>
<dbReference type="InterPro" id="IPR051534">
    <property type="entry name" value="CBASS_pafABC_assoc_protein"/>
</dbReference>
<comment type="caution">
    <text evidence="5">The sequence shown here is derived from an EMBL/GenBank/DDBJ whole genome shotgun (WGS) entry which is preliminary data.</text>
</comment>
<dbReference type="Proteomes" id="UP001589799">
    <property type="component" value="Unassembled WGS sequence"/>
</dbReference>
<organism evidence="5 6">
    <name type="scientific">Paracoccus niistensis</name>
    <dbReference type="NCBI Taxonomy" id="632935"/>
    <lineage>
        <taxon>Bacteria</taxon>
        <taxon>Pseudomonadati</taxon>
        <taxon>Pseudomonadota</taxon>
        <taxon>Alphaproteobacteria</taxon>
        <taxon>Rhodobacterales</taxon>
        <taxon>Paracoccaceae</taxon>
        <taxon>Paracoccus</taxon>
    </lineage>
</organism>
<dbReference type="RefSeq" id="WP_377698212.1">
    <property type="nucleotide sequence ID" value="NZ_JBHLWE010000019.1"/>
</dbReference>